<dbReference type="InterPro" id="IPR030395">
    <property type="entry name" value="GP_PDE_dom"/>
</dbReference>
<feature type="transmembrane region" description="Helical" evidence="1">
    <location>
        <begin position="122"/>
        <end position="149"/>
    </location>
</feature>
<feature type="transmembrane region" description="Helical" evidence="1">
    <location>
        <begin position="169"/>
        <end position="196"/>
    </location>
</feature>
<dbReference type="GO" id="GO:0006629">
    <property type="term" value="P:lipid metabolic process"/>
    <property type="evidence" value="ECO:0007669"/>
    <property type="project" value="InterPro"/>
</dbReference>
<evidence type="ECO:0000256" key="1">
    <source>
        <dbReference type="SAM" id="Phobius"/>
    </source>
</evidence>
<dbReference type="GO" id="GO:0008081">
    <property type="term" value="F:phosphoric diester hydrolase activity"/>
    <property type="evidence" value="ECO:0007669"/>
    <property type="project" value="InterPro"/>
</dbReference>
<dbReference type="SUPFAM" id="SSF51695">
    <property type="entry name" value="PLC-like phosphodiesterases"/>
    <property type="match status" value="1"/>
</dbReference>
<dbReference type="PATRIC" id="fig|1302272.5.peg.1524"/>
<dbReference type="Gene3D" id="3.20.20.190">
    <property type="entry name" value="Phosphatidylinositol (PI) phosphodiesterase"/>
    <property type="match status" value="1"/>
</dbReference>
<keyword evidence="4" id="KW-1185">Reference proteome</keyword>
<dbReference type="InterPro" id="IPR017946">
    <property type="entry name" value="PLC-like_Pdiesterase_TIM-brl"/>
</dbReference>
<feature type="transmembrane region" description="Helical" evidence="1">
    <location>
        <begin position="20"/>
        <end position="39"/>
    </location>
</feature>
<dbReference type="OrthoDB" id="384721at2"/>
<accession>A0A0R1HNJ5</accession>
<dbReference type="PROSITE" id="PS51704">
    <property type="entry name" value="GP_PDE"/>
    <property type="match status" value="1"/>
</dbReference>
<dbReference type="EMBL" id="AZCX01000003">
    <property type="protein sequence ID" value="KRK48405.1"/>
    <property type="molecule type" value="Genomic_DNA"/>
</dbReference>
<evidence type="ECO:0000313" key="4">
    <source>
        <dbReference type="Proteomes" id="UP000050911"/>
    </source>
</evidence>
<dbReference type="PANTHER" id="PTHR46211:SF8">
    <property type="entry name" value="PHOSPHODIESTERASE"/>
    <property type="match status" value="1"/>
</dbReference>
<dbReference type="Pfam" id="PF10110">
    <property type="entry name" value="GPDPase_memb"/>
    <property type="match status" value="1"/>
</dbReference>
<comment type="caution">
    <text evidence="3">The sequence shown here is derived from an EMBL/GenBank/DDBJ whole genome shotgun (WGS) entry which is preliminary data.</text>
</comment>
<sequence length="601" mass="68336">MSTKRLLRQSFGSFFKNWGAYLTLIIVMNLVLNLAIVPLMRWITKVILLLNHIPYISYTNVGWLVTQRPVATLELLVLALVILALVFWQFSFMLLGIEGICHNHDRRLTRVTLKALKSLGHLRFSSFLLFIPYFVIVLPFSNLFLVSPLLAKVQIPTFILEDLANNPGYAALIFIGGLIVTYLAIRFVQVLPLMILNRQRSFQAARSSWHFTRHHTWAYFWRSGVIGLSGVVATLSMSIGLYLLQLQLDKGQNIVAFTGAVVNMAILSIWTQLVAAAVLVVFILMLLHGLEQQVPLDSNEPRLNTALSRSKGVRWLAFSLILVFMAGQVTYNVMYLQGAMLSRPLAISHRGVDDENGVQNTIPALVKTSREKPAYVEMDIHETKDHQFVVMHDENLKALTGVNKAPYQLTLKQLTHLTARENGHHARVPSFDAYLAAAEKHHQRLLVEIKTTPHDSKDMLTRFINRYEDRLLADHDRIHSLDYHVISGLKKHAPKLYVSYILPYNLTFPRTKANAYTMEETTLDDNFVNQAHAENQAVFAWTVDDEDDMQSMIFLNVDGIITDNLSDLQETIKENFDHPSYASRLLIYASQLENDNSEQGN</sequence>
<feature type="transmembrane region" description="Helical" evidence="1">
    <location>
        <begin position="264"/>
        <end position="287"/>
    </location>
</feature>
<dbReference type="Proteomes" id="UP000050911">
    <property type="component" value="Unassembled WGS sequence"/>
</dbReference>
<proteinExistence type="predicted"/>
<feature type="transmembrane region" description="Helical" evidence="1">
    <location>
        <begin position="217"/>
        <end position="244"/>
    </location>
</feature>
<gene>
    <name evidence="3" type="ORF">FC96_GL001507</name>
</gene>
<feature type="domain" description="GP-PDE" evidence="2">
    <location>
        <begin position="344"/>
        <end position="572"/>
    </location>
</feature>
<dbReference type="CDD" id="cd08579">
    <property type="entry name" value="GDPD_memb_like"/>
    <property type="match status" value="1"/>
</dbReference>
<feature type="transmembrane region" description="Helical" evidence="1">
    <location>
        <begin position="77"/>
        <end position="101"/>
    </location>
</feature>
<dbReference type="RefSeq" id="WP_056942251.1">
    <property type="nucleotide sequence ID" value="NZ_AZCX01000003.1"/>
</dbReference>
<dbReference type="InterPro" id="IPR018476">
    <property type="entry name" value="GlyceroP-diester-Pdiesterase_M"/>
</dbReference>
<protein>
    <submittedName>
        <fullName evidence="3">Glycerophosphoryl diester phosphodiesterase</fullName>
    </submittedName>
</protein>
<evidence type="ECO:0000313" key="3">
    <source>
        <dbReference type="EMBL" id="KRK48405.1"/>
    </source>
</evidence>
<keyword evidence="1" id="KW-0472">Membrane</keyword>
<feature type="transmembrane region" description="Helical" evidence="1">
    <location>
        <begin position="315"/>
        <end position="336"/>
    </location>
</feature>
<dbReference type="STRING" id="1302272.FC96_GL001507"/>
<organism evidence="3 4">
    <name type="scientific">Secundilactobacillus kimchicus JCM 15530</name>
    <dbReference type="NCBI Taxonomy" id="1302272"/>
    <lineage>
        <taxon>Bacteria</taxon>
        <taxon>Bacillati</taxon>
        <taxon>Bacillota</taxon>
        <taxon>Bacilli</taxon>
        <taxon>Lactobacillales</taxon>
        <taxon>Lactobacillaceae</taxon>
        <taxon>Secundilactobacillus</taxon>
    </lineage>
</organism>
<evidence type="ECO:0000259" key="2">
    <source>
        <dbReference type="PROSITE" id="PS51704"/>
    </source>
</evidence>
<keyword evidence="1" id="KW-1133">Transmembrane helix</keyword>
<dbReference type="AlphaFoldDB" id="A0A0R1HNJ5"/>
<name>A0A0R1HNJ5_9LACO</name>
<reference evidence="3 4" key="1">
    <citation type="journal article" date="2015" name="Genome Announc.">
        <title>Expanding the biotechnology potential of lactobacilli through comparative genomics of 213 strains and associated genera.</title>
        <authorList>
            <person name="Sun Z."/>
            <person name="Harris H.M."/>
            <person name="McCann A."/>
            <person name="Guo C."/>
            <person name="Argimon S."/>
            <person name="Zhang W."/>
            <person name="Yang X."/>
            <person name="Jeffery I.B."/>
            <person name="Cooney J.C."/>
            <person name="Kagawa T.F."/>
            <person name="Liu W."/>
            <person name="Song Y."/>
            <person name="Salvetti E."/>
            <person name="Wrobel A."/>
            <person name="Rasinkangas P."/>
            <person name="Parkhill J."/>
            <person name="Rea M.C."/>
            <person name="O'Sullivan O."/>
            <person name="Ritari J."/>
            <person name="Douillard F.P."/>
            <person name="Paul Ross R."/>
            <person name="Yang R."/>
            <person name="Briner A.E."/>
            <person name="Felis G.E."/>
            <person name="de Vos W.M."/>
            <person name="Barrangou R."/>
            <person name="Klaenhammer T.R."/>
            <person name="Caufield P.W."/>
            <person name="Cui Y."/>
            <person name="Zhang H."/>
            <person name="O'Toole P.W."/>
        </authorList>
    </citation>
    <scope>NUCLEOTIDE SEQUENCE [LARGE SCALE GENOMIC DNA]</scope>
    <source>
        <strain evidence="3 4">JCM 15530</strain>
    </source>
</reference>
<keyword evidence="1" id="KW-0812">Transmembrane</keyword>
<feature type="transmembrane region" description="Helical" evidence="1">
    <location>
        <begin position="46"/>
        <end position="65"/>
    </location>
</feature>
<dbReference type="Pfam" id="PF03009">
    <property type="entry name" value="GDPD"/>
    <property type="match status" value="1"/>
</dbReference>
<dbReference type="PANTHER" id="PTHR46211">
    <property type="entry name" value="GLYCEROPHOSPHORYL DIESTER PHOSPHODIESTERASE"/>
    <property type="match status" value="1"/>
</dbReference>